<gene>
    <name evidence="2" type="ORF">EKI59_02375</name>
</gene>
<protein>
    <submittedName>
        <fullName evidence="2">Uncharacterized protein</fullName>
    </submittedName>
</protein>
<proteinExistence type="predicted"/>
<dbReference type="EMBL" id="RXIR01000003">
    <property type="protein sequence ID" value="TVS29786.1"/>
    <property type="molecule type" value="Genomic_DNA"/>
</dbReference>
<evidence type="ECO:0000256" key="1">
    <source>
        <dbReference type="SAM" id="Phobius"/>
    </source>
</evidence>
<comment type="caution">
    <text evidence="2">The sequence shown here is derived from an EMBL/GenBank/DDBJ whole genome shotgun (WGS) entry which is preliminary data.</text>
</comment>
<keyword evidence="1" id="KW-1133">Transmembrane helix</keyword>
<feature type="transmembrane region" description="Helical" evidence="1">
    <location>
        <begin position="48"/>
        <end position="66"/>
    </location>
</feature>
<reference evidence="2 3" key="1">
    <citation type="submission" date="2018-12" db="EMBL/GenBank/DDBJ databases">
        <title>Corynebacterium sanguinis sp. nov., a clinically-associated and environmental corynebacterium.</title>
        <authorList>
            <person name="Gonzales-Siles L."/>
            <person name="Jaen-Luchoro D."/>
            <person name="Cardew S."/>
            <person name="Inganas E."/>
            <person name="Ohlen M."/>
            <person name="Jensie-Markopolous S."/>
            <person name="Pinyeiro-Iglesias B."/>
            <person name="Molin K."/>
            <person name="Skovbjerg S."/>
            <person name="Svensson-Stadler L."/>
            <person name="Funke G."/>
            <person name="Moore E.R.B."/>
        </authorList>
    </citation>
    <scope>NUCLEOTIDE SEQUENCE [LARGE SCALE GENOMIC DNA]</scope>
    <source>
        <strain evidence="2 3">58734</strain>
    </source>
</reference>
<dbReference type="RefSeq" id="WP_144772525.1">
    <property type="nucleotide sequence ID" value="NZ_RXIR01000003.1"/>
</dbReference>
<dbReference type="OrthoDB" id="4427958at2"/>
<evidence type="ECO:0000313" key="3">
    <source>
        <dbReference type="Proteomes" id="UP000336646"/>
    </source>
</evidence>
<keyword evidence="1" id="KW-0812">Transmembrane</keyword>
<feature type="transmembrane region" description="Helical" evidence="1">
    <location>
        <begin position="21"/>
        <end position="42"/>
    </location>
</feature>
<name>A0A6C1U194_9CORY</name>
<sequence length="99" mass="10357">MTHRATSTPRAVIGTPWWLRLLIYVIVAIVGLVLTALGIVRPEQVDSWLGQVGSLAALIGGLLAAANTGRASDMSPAEEIAANRPAQVVDTGFSSYVGE</sequence>
<dbReference type="AlphaFoldDB" id="A0A6C1U194"/>
<organism evidence="2 3">
    <name type="scientific">Corynebacterium sanguinis</name>
    <dbReference type="NCBI Taxonomy" id="2594913"/>
    <lineage>
        <taxon>Bacteria</taxon>
        <taxon>Bacillati</taxon>
        <taxon>Actinomycetota</taxon>
        <taxon>Actinomycetes</taxon>
        <taxon>Mycobacteriales</taxon>
        <taxon>Corynebacteriaceae</taxon>
        <taxon>Corynebacterium</taxon>
    </lineage>
</organism>
<dbReference type="Proteomes" id="UP000336646">
    <property type="component" value="Unassembled WGS sequence"/>
</dbReference>
<evidence type="ECO:0000313" key="2">
    <source>
        <dbReference type="EMBL" id="TVS29786.1"/>
    </source>
</evidence>
<accession>A0A6C1U194</accession>
<keyword evidence="1" id="KW-0472">Membrane</keyword>